<proteinExistence type="predicted"/>
<reference evidence="1 2" key="1">
    <citation type="submission" date="2017-06" db="EMBL/GenBank/DDBJ databases">
        <title>Complete genome sequence of Shewanella marisflavi EP1 associated with anaerobic 2,4-dinitrotoluene reduction and salt tolerance.</title>
        <authorList>
            <person name="Huang J."/>
        </authorList>
    </citation>
    <scope>NUCLEOTIDE SEQUENCE [LARGE SCALE GENOMIC DNA]</scope>
    <source>
        <strain evidence="1 2">EP1</strain>
    </source>
</reference>
<dbReference type="Proteomes" id="UP000198233">
    <property type="component" value="Chromosome"/>
</dbReference>
<protein>
    <submittedName>
        <fullName evidence="1">Uncharacterized protein</fullName>
    </submittedName>
</protein>
<gene>
    <name evidence="1" type="ORF">CFF01_02110</name>
</gene>
<evidence type="ECO:0000313" key="1">
    <source>
        <dbReference type="EMBL" id="ASJ95474.1"/>
    </source>
</evidence>
<sequence>MSKLIRPTFSGRIALLATFILGFAFISGANANELTDSERAAVEQHYQILDQHQEENENQVLDTFQSDLDAQLEQAEEKFMEGACAEHELQFDSNTQVCF</sequence>
<dbReference type="KEGG" id="smav:CFF01_02110"/>
<name>A0AAC9TXW4_9GAMM</name>
<dbReference type="EMBL" id="CP022272">
    <property type="protein sequence ID" value="ASJ95474.1"/>
    <property type="molecule type" value="Genomic_DNA"/>
</dbReference>
<dbReference type="RefSeq" id="WP_088903699.1">
    <property type="nucleotide sequence ID" value="NZ_CP022272.1"/>
</dbReference>
<evidence type="ECO:0000313" key="2">
    <source>
        <dbReference type="Proteomes" id="UP000198233"/>
    </source>
</evidence>
<dbReference type="AlphaFoldDB" id="A0AAC9TXW4"/>
<accession>A0AAC9TXW4</accession>
<organism evidence="1 2">
    <name type="scientific">Shewanella marisflavi</name>
    <dbReference type="NCBI Taxonomy" id="260364"/>
    <lineage>
        <taxon>Bacteria</taxon>
        <taxon>Pseudomonadati</taxon>
        <taxon>Pseudomonadota</taxon>
        <taxon>Gammaproteobacteria</taxon>
        <taxon>Alteromonadales</taxon>
        <taxon>Shewanellaceae</taxon>
        <taxon>Shewanella</taxon>
    </lineage>
</organism>